<protein>
    <submittedName>
        <fullName evidence="2">Uncharacterized protein</fullName>
    </submittedName>
</protein>
<gene>
    <name evidence="2" type="ORF">C5167_042961</name>
</gene>
<dbReference type="AlphaFoldDB" id="A0A4Y7L6W0"/>
<evidence type="ECO:0000256" key="1">
    <source>
        <dbReference type="SAM" id="Phobius"/>
    </source>
</evidence>
<name>A0A4Y7L6W0_PAPSO</name>
<proteinExistence type="predicted"/>
<accession>A0A4Y7L6W0</accession>
<keyword evidence="3" id="KW-1185">Reference proteome</keyword>
<keyword evidence="1" id="KW-0472">Membrane</keyword>
<dbReference type="Proteomes" id="UP000316621">
    <property type="component" value="Chromosome 10"/>
</dbReference>
<dbReference type="EMBL" id="CM010724">
    <property type="protein sequence ID" value="RZC80382.1"/>
    <property type="molecule type" value="Genomic_DNA"/>
</dbReference>
<keyword evidence="1" id="KW-1133">Transmembrane helix</keyword>
<evidence type="ECO:0000313" key="3">
    <source>
        <dbReference type="Proteomes" id="UP000316621"/>
    </source>
</evidence>
<keyword evidence="1" id="KW-0812">Transmembrane</keyword>
<feature type="transmembrane region" description="Helical" evidence="1">
    <location>
        <begin position="24"/>
        <end position="44"/>
    </location>
</feature>
<evidence type="ECO:0000313" key="2">
    <source>
        <dbReference type="EMBL" id="RZC80382.1"/>
    </source>
</evidence>
<dbReference type="Gramene" id="RZC80382">
    <property type="protein sequence ID" value="RZC80382"/>
    <property type="gene ID" value="C5167_042961"/>
</dbReference>
<sequence length="76" mass="9067">MLYRLEELYLCRDKPECCYRSPRLLAALILICIMVSASYASTIWKWRTQLYRTGIFLVTIGVRFSNWKVIEYGWPP</sequence>
<reference evidence="2 3" key="1">
    <citation type="journal article" date="2018" name="Science">
        <title>The opium poppy genome and morphinan production.</title>
        <authorList>
            <person name="Guo L."/>
            <person name="Winzer T."/>
            <person name="Yang X."/>
            <person name="Li Y."/>
            <person name="Ning Z."/>
            <person name="He Z."/>
            <person name="Teodor R."/>
            <person name="Lu Y."/>
            <person name="Bowser T.A."/>
            <person name="Graham I.A."/>
            <person name="Ye K."/>
        </authorList>
    </citation>
    <scope>NUCLEOTIDE SEQUENCE [LARGE SCALE GENOMIC DNA]</scope>
    <source>
        <strain evidence="3">cv. HN1</strain>
        <tissue evidence="2">Leaves</tissue>
    </source>
</reference>
<organism evidence="2 3">
    <name type="scientific">Papaver somniferum</name>
    <name type="common">Opium poppy</name>
    <dbReference type="NCBI Taxonomy" id="3469"/>
    <lineage>
        <taxon>Eukaryota</taxon>
        <taxon>Viridiplantae</taxon>
        <taxon>Streptophyta</taxon>
        <taxon>Embryophyta</taxon>
        <taxon>Tracheophyta</taxon>
        <taxon>Spermatophyta</taxon>
        <taxon>Magnoliopsida</taxon>
        <taxon>Ranunculales</taxon>
        <taxon>Papaveraceae</taxon>
        <taxon>Papaveroideae</taxon>
        <taxon>Papaver</taxon>
    </lineage>
</organism>